<dbReference type="RefSeq" id="WP_151921810.1">
    <property type="nucleotide sequence ID" value="NZ_AP031409.1"/>
</dbReference>
<evidence type="ECO:0000313" key="3">
    <source>
        <dbReference type="Proteomes" id="UP000434604"/>
    </source>
</evidence>
<evidence type="ECO:0000313" key="4">
    <source>
        <dbReference type="Proteomes" id="UP000474077"/>
    </source>
</evidence>
<dbReference type="EMBL" id="WDED01000019">
    <property type="protein sequence ID" value="KAB6146953.1"/>
    <property type="molecule type" value="Genomic_DNA"/>
</dbReference>
<dbReference type="Pfam" id="PF07799">
    <property type="entry name" value="DUF1643"/>
    <property type="match status" value="1"/>
</dbReference>
<comment type="caution">
    <text evidence="1">The sequence shown here is derived from an EMBL/GenBank/DDBJ whole genome shotgun (WGS) entry which is preliminary data.</text>
</comment>
<protein>
    <submittedName>
        <fullName evidence="1">DUF1643 domain-containing protein</fullName>
    </submittedName>
</protein>
<name>A0A4Q5DVW1_9BACE</name>
<reference evidence="3 4" key="1">
    <citation type="journal article" date="2019" name="Nat. Med.">
        <title>A library of human gut bacterial isolates paired with longitudinal multiomics data enables mechanistic microbiome research.</title>
        <authorList>
            <person name="Poyet M."/>
            <person name="Groussin M."/>
            <person name="Gibbons S.M."/>
            <person name="Avila-Pacheco J."/>
            <person name="Jiang X."/>
            <person name="Kearney S.M."/>
            <person name="Perrotta A.R."/>
            <person name="Berdy B."/>
            <person name="Zhao S."/>
            <person name="Lieberman T.D."/>
            <person name="Swanson P.K."/>
            <person name="Smith M."/>
            <person name="Roesemann S."/>
            <person name="Alexander J.E."/>
            <person name="Rich S.A."/>
            <person name="Livny J."/>
            <person name="Vlamakis H."/>
            <person name="Clish C."/>
            <person name="Bullock K."/>
            <person name="Deik A."/>
            <person name="Scott J."/>
            <person name="Pierce K.A."/>
            <person name="Xavier R.J."/>
            <person name="Alm E.J."/>
        </authorList>
    </citation>
    <scope>NUCLEOTIDE SEQUENCE [LARGE SCALE GENOMIC DNA]</scope>
    <source>
        <strain evidence="2 3">BIOML-A58</strain>
        <strain evidence="1 4">BIOML-A73</strain>
    </source>
</reference>
<gene>
    <name evidence="2" type="ORF">GA398_13460</name>
    <name evidence="1" type="ORF">GA560_18700</name>
</gene>
<dbReference type="AlphaFoldDB" id="A0A4Q5DVW1"/>
<dbReference type="EMBL" id="WDER01000062">
    <property type="protein sequence ID" value="KAB6079865.1"/>
    <property type="molecule type" value="Genomic_DNA"/>
</dbReference>
<accession>A0A4Q5DVW1</accession>
<sequence length="173" mass="20000">MKYENVTMKGDENEFRFSLTKEGNKKLVVFGVNPSTANEQTADLTITKVMGFADRNGFDGFIMLNLYPQRCTNPADLDKEIDEELHRQNLEEIRLSVYNIERPVILLGFGDTIHLRPYLKRCLKEIVNILATYNPQWKNVGTLTKNGNPRHLSRVSYDKLSNFDVQEYISTHL</sequence>
<proteinExistence type="predicted"/>
<dbReference type="Proteomes" id="UP000434604">
    <property type="component" value="Unassembled WGS sequence"/>
</dbReference>
<evidence type="ECO:0000313" key="2">
    <source>
        <dbReference type="EMBL" id="KAB6146953.1"/>
    </source>
</evidence>
<organism evidence="1 4">
    <name type="scientific">Bacteroides xylanisolvens</name>
    <dbReference type="NCBI Taxonomy" id="371601"/>
    <lineage>
        <taxon>Bacteria</taxon>
        <taxon>Pseudomonadati</taxon>
        <taxon>Bacteroidota</taxon>
        <taxon>Bacteroidia</taxon>
        <taxon>Bacteroidales</taxon>
        <taxon>Bacteroidaceae</taxon>
        <taxon>Bacteroides</taxon>
    </lineage>
</organism>
<evidence type="ECO:0000313" key="1">
    <source>
        <dbReference type="EMBL" id="KAB6079865.1"/>
    </source>
</evidence>
<dbReference type="InterPro" id="IPR012441">
    <property type="entry name" value="DUF1643"/>
</dbReference>
<dbReference type="Proteomes" id="UP000474077">
    <property type="component" value="Unassembled WGS sequence"/>
</dbReference>